<sequence length="389" mass="44277">MLSVEPQLNTYFVKQAKLLPESPLVRTDQHLFTFSPIQDVEHLYTEQTNPGKYFKRQVCFRHVYPSDTVNPLATPLQVLYSYHDTHRQAPYQKLQGVITNLLVTELGLLADEIYLIVPDVPNITVGYNMLWPEHVISIPAARLHCKLPFPGQHYYVKIAVKYHSGLVTVANFVLVDYDVATDNCMLDSVFYPQRLVMLQQRGLSLYEVSTTQTLFTALRAVLPTKELVHLTISEVTAALTILEQISTGTGAKKHAYTVRRLIRNVLTELMVAEINPQVIWNVFSQVALLNEQQMTSLQQELVSFTKSIAQGERQLRKYVRQHPDLQVDKTVLDYFYASYGLPPVLALKWLQANSITVSPSVLVGIIPVQNFAYNFDVATNQYDDPLTYC</sequence>
<dbReference type="InterPro" id="IPR018162">
    <property type="entry name" value="Ala-tRNA-ligase_IIc_anticod-bd"/>
</dbReference>
<dbReference type="SUPFAM" id="SSF101353">
    <property type="entry name" value="Putative anticodon-binding domain of alanyl-tRNA synthetase (AlaRS)"/>
    <property type="match status" value="1"/>
</dbReference>
<accession>A0ABN8BDW9</accession>
<organism evidence="1 2">
    <name type="scientific">Periweissella fabaria</name>
    <dbReference type="NCBI Taxonomy" id="546157"/>
    <lineage>
        <taxon>Bacteria</taxon>
        <taxon>Bacillati</taxon>
        <taxon>Bacillota</taxon>
        <taxon>Bacilli</taxon>
        <taxon>Lactobacillales</taxon>
        <taxon>Lactobacillaceae</taxon>
        <taxon>Periweissella</taxon>
    </lineage>
</organism>
<keyword evidence="2" id="KW-1185">Reference proteome</keyword>
<evidence type="ECO:0000313" key="2">
    <source>
        <dbReference type="Proteomes" id="UP000789707"/>
    </source>
</evidence>
<comment type="caution">
    <text evidence="1">The sequence shown here is derived from an EMBL/GenBank/DDBJ whole genome shotgun (WGS) entry which is preliminary data.</text>
</comment>
<dbReference type="Proteomes" id="UP000789707">
    <property type="component" value="Unassembled WGS sequence"/>
</dbReference>
<gene>
    <name evidence="1" type="ORF">WFA24289_00315</name>
</gene>
<dbReference type="RefSeq" id="WP_230096081.1">
    <property type="nucleotide sequence ID" value="NZ_CAKKNS010000001.1"/>
</dbReference>
<dbReference type="EMBL" id="CAKKNS010000001">
    <property type="protein sequence ID" value="CAH0416016.1"/>
    <property type="molecule type" value="Genomic_DNA"/>
</dbReference>
<protein>
    <submittedName>
        <fullName evidence="1">Uncharacterized protein</fullName>
    </submittedName>
</protein>
<name>A0ABN8BDW9_9LACO</name>
<reference evidence="1 2" key="1">
    <citation type="submission" date="2021-11" db="EMBL/GenBank/DDBJ databases">
        <authorList>
            <person name="Depoorter E."/>
        </authorList>
    </citation>
    <scope>NUCLEOTIDE SEQUENCE [LARGE SCALE GENOMIC DNA]</scope>
    <source>
        <strain evidence="1 2">LMG 24289</strain>
    </source>
</reference>
<proteinExistence type="predicted"/>
<evidence type="ECO:0000313" key="1">
    <source>
        <dbReference type="EMBL" id="CAH0416016.1"/>
    </source>
</evidence>